<reference evidence="2 3" key="1">
    <citation type="journal article" date="2024" name="Nat. Commun.">
        <title>Phylogenomics reveals the evolutionary origins of lichenization in chlorophyte algae.</title>
        <authorList>
            <person name="Puginier C."/>
            <person name="Libourel C."/>
            <person name="Otte J."/>
            <person name="Skaloud P."/>
            <person name="Haon M."/>
            <person name="Grisel S."/>
            <person name="Petersen M."/>
            <person name="Berrin J.G."/>
            <person name="Delaux P.M."/>
            <person name="Dal Grande F."/>
            <person name="Keller J."/>
        </authorList>
    </citation>
    <scope>NUCLEOTIDE SEQUENCE [LARGE SCALE GENOMIC DNA]</scope>
    <source>
        <strain evidence="2 3">SAG 2036</strain>
    </source>
</reference>
<dbReference type="EMBL" id="JALJOQ010000007">
    <property type="protein sequence ID" value="KAK9812402.1"/>
    <property type="molecule type" value="Genomic_DNA"/>
</dbReference>
<dbReference type="Proteomes" id="UP001465755">
    <property type="component" value="Unassembled WGS sequence"/>
</dbReference>
<gene>
    <name evidence="2" type="ORF">WJX73_008125</name>
</gene>
<protein>
    <submittedName>
        <fullName evidence="2">Uncharacterized protein</fullName>
    </submittedName>
</protein>
<sequence>MPSKERVVQTMRPLYGGLSAQQRLCDERGATILAPWELGRYGILKDPCRVATEVTRLQNLTSPSRQRTKRGKPPQALPTLEVHTPLPGHPALLIRQAALVAL</sequence>
<evidence type="ECO:0000313" key="3">
    <source>
        <dbReference type="Proteomes" id="UP001465755"/>
    </source>
</evidence>
<dbReference type="AlphaFoldDB" id="A0AAW1PUB6"/>
<feature type="region of interest" description="Disordered" evidence="1">
    <location>
        <begin position="57"/>
        <end position="83"/>
    </location>
</feature>
<proteinExistence type="predicted"/>
<keyword evidence="3" id="KW-1185">Reference proteome</keyword>
<evidence type="ECO:0000256" key="1">
    <source>
        <dbReference type="SAM" id="MobiDB-lite"/>
    </source>
</evidence>
<comment type="caution">
    <text evidence="2">The sequence shown here is derived from an EMBL/GenBank/DDBJ whole genome shotgun (WGS) entry which is preliminary data.</text>
</comment>
<name>A0AAW1PUB6_9CHLO</name>
<organism evidence="2 3">
    <name type="scientific">Symbiochloris irregularis</name>
    <dbReference type="NCBI Taxonomy" id="706552"/>
    <lineage>
        <taxon>Eukaryota</taxon>
        <taxon>Viridiplantae</taxon>
        <taxon>Chlorophyta</taxon>
        <taxon>core chlorophytes</taxon>
        <taxon>Trebouxiophyceae</taxon>
        <taxon>Trebouxiales</taxon>
        <taxon>Trebouxiaceae</taxon>
        <taxon>Symbiochloris</taxon>
    </lineage>
</organism>
<evidence type="ECO:0000313" key="2">
    <source>
        <dbReference type="EMBL" id="KAK9812402.1"/>
    </source>
</evidence>
<accession>A0AAW1PUB6</accession>